<evidence type="ECO:0008006" key="4">
    <source>
        <dbReference type="Google" id="ProtNLM"/>
    </source>
</evidence>
<evidence type="ECO:0000313" key="3">
    <source>
        <dbReference type="Proteomes" id="UP000274601"/>
    </source>
</evidence>
<organism evidence="2 3">
    <name type="scientific">Actinomadura pelletieri DSM 43383</name>
    <dbReference type="NCBI Taxonomy" id="1120940"/>
    <lineage>
        <taxon>Bacteria</taxon>
        <taxon>Bacillati</taxon>
        <taxon>Actinomycetota</taxon>
        <taxon>Actinomycetes</taxon>
        <taxon>Streptosporangiales</taxon>
        <taxon>Thermomonosporaceae</taxon>
        <taxon>Actinomadura</taxon>
    </lineage>
</organism>
<sequence>MVRMRVIVILLMGLLATGCGSAGSGEARAVEDARDNAREVAQRFYIYNARVYPAEFVAHNVADLNGVEVMSFTGRTTAGEGVRVVVRVSGVALKGGWVPGEQVTVMRCFELRFATSADVGDGEPRDVTCPPGGPRTFEPWPKTPEIPVDRLEEALPRVPVGGRVDVAEVRKAVGSVRLDPAIHREFKVKGDVVGGLLWIKPYLADALDCVLIRVAPGSTSVWVPSRAQRMIGEAGCDVDHAIDPMPPPH</sequence>
<keyword evidence="3" id="KW-1185">Reference proteome</keyword>
<reference evidence="2 3" key="1">
    <citation type="submission" date="2018-10" db="EMBL/GenBank/DDBJ databases">
        <title>Genomic Encyclopedia of Archaeal and Bacterial Type Strains, Phase II (KMG-II): from individual species to whole genera.</title>
        <authorList>
            <person name="Goeker M."/>
        </authorList>
    </citation>
    <scope>NUCLEOTIDE SEQUENCE [LARGE SCALE GENOMIC DNA]</scope>
    <source>
        <strain evidence="2 3">DSM 43383</strain>
    </source>
</reference>
<evidence type="ECO:0000313" key="2">
    <source>
        <dbReference type="EMBL" id="RKS71936.1"/>
    </source>
</evidence>
<dbReference type="EMBL" id="RBWU01000005">
    <property type="protein sequence ID" value="RKS71936.1"/>
    <property type="molecule type" value="Genomic_DNA"/>
</dbReference>
<feature type="chain" id="PRO_5039202900" description="Lipoprotein" evidence="1">
    <location>
        <begin position="23"/>
        <end position="249"/>
    </location>
</feature>
<proteinExistence type="predicted"/>
<name>A0A495QIR4_9ACTN</name>
<evidence type="ECO:0000256" key="1">
    <source>
        <dbReference type="SAM" id="SignalP"/>
    </source>
</evidence>
<dbReference type="AlphaFoldDB" id="A0A495QIR4"/>
<gene>
    <name evidence="2" type="ORF">BZB76_4747</name>
</gene>
<feature type="signal peptide" evidence="1">
    <location>
        <begin position="1"/>
        <end position="22"/>
    </location>
</feature>
<keyword evidence="1" id="KW-0732">Signal</keyword>
<dbReference type="PROSITE" id="PS51257">
    <property type="entry name" value="PROKAR_LIPOPROTEIN"/>
    <property type="match status" value="1"/>
</dbReference>
<protein>
    <recommendedName>
        <fullName evidence="4">Lipoprotein</fullName>
    </recommendedName>
</protein>
<dbReference type="Proteomes" id="UP000274601">
    <property type="component" value="Unassembled WGS sequence"/>
</dbReference>
<accession>A0A495QIR4</accession>
<comment type="caution">
    <text evidence="2">The sequence shown here is derived from an EMBL/GenBank/DDBJ whole genome shotgun (WGS) entry which is preliminary data.</text>
</comment>